<accession>A0AAN9E5U8</accession>
<comment type="caution">
    <text evidence="1">The sequence shown here is derived from an EMBL/GenBank/DDBJ whole genome shotgun (WGS) entry which is preliminary data.</text>
</comment>
<evidence type="ECO:0000313" key="1">
    <source>
        <dbReference type="EMBL" id="KAK7243787.1"/>
    </source>
</evidence>
<gene>
    <name evidence="1" type="ORF">RIF29_38599</name>
</gene>
<organism evidence="1 2">
    <name type="scientific">Crotalaria pallida</name>
    <name type="common">Smooth rattlebox</name>
    <name type="synonym">Crotalaria striata</name>
    <dbReference type="NCBI Taxonomy" id="3830"/>
    <lineage>
        <taxon>Eukaryota</taxon>
        <taxon>Viridiplantae</taxon>
        <taxon>Streptophyta</taxon>
        <taxon>Embryophyta</taxon>
        <taxon>Tracheophyta</taxon>
        <taxon>Spermatophyta</taxon>
        <taxon>Magnoliopsida</taxon>
        <taxon>eudicotyledons</taxon>
        <taxon>Gunneridae</taxon>
        <taxon>Pentapetalae</taxon>
        <taxon>rosids</taxon>
        <taxon>fabids</taxon>
        <taxon>Fabales</taxon>
        <taxon>Fabaceae</taxon>
        <taxon>Papilionoideae</taxon>
        <taxon>50 kb inversion clade</taxon>
        <taxon>genistoids sensu lato</taxon>
        <taxon>core genistoids</taxon>
        <taxon>Crotalarieae</taxon>
        <taxon>Crotalaria</taxon>
    </lineage>
</organism>
<dbReference type="Proteomes" id="UP001372338">
    <property type="component" value="Unassembled WGS sequence"/>
</dbReference>
<proteinExistence type="predicted"/>
<protein>
    <submittedName>
        <fullName evidence="1">Uncharacterized protein</fullName>
    </submittedName>
</protein>
<reference evidence="1 2" key="1">
    <citation type="submission" date="2024-01" db="EMBL/GenBank/DDBJ databases">
        <title>The genomes of 5 underutilized Papilionoideae crops provide insights into root nodulation and disease resistanc.</title>
        <authorList>
            <person name="Yuan L."/>
        </authorList>
    </citation>
    <scope>NUCLEOTIDE SEQUENCE [LARGE SCALE GENOMIC DNA]</scope>
    <source>
        <strain evidence="1">ZHUSHIDOU_FW_LH</strain>
        <tissue evidence="1">Leaf</tissue>
    </source>
</reference>
<evidence type="ECO:0000313" key="2">
    <source>
        <dbReference type="Proteomes" id="UP001372338"/>
    </source>
</evidence>
<keyword evidence="2" id="KW-1185">Reference proteome</keyword>
<name>A0AAN9E5U8_CROPI</name>
<dbReference type="AlphaFoldDB" id="A0AAN9E5U8"/>
<dbReference type="EMBL" id="JAYWIO010000008">
    <property type="protein sequence ID" value="KAK7243787.1"/>
    <property type="molecule type" value="Genomic_DNA"/>
</dbReference>
<sequence length="123" mass="13528">MKEVGCDLARFRAVIHATVMVASPVPRSSSVAIEGPNSRFEKEKRTTEAKAMAVAVRESLPTSKVASAVKGEIEQGQRTEEEHTGWGIVRQLFLGEGWRRCCYGGLERERRVGGGETMMSIMS</sequence>